<keyword evidence="2" id="KW-0812">Transmembrane</keyword>
<dbReference type="AlphaFoldDB" id="A0A4C1Y2G8"/>
<dbReference type="Pfam" id="PF23082">
    <property type="entry name" value="Myb_DNA-binding_2"/>
    <property type="match status" value="1"/>
</dbReference>
<organism evidence="10 11">
    <name type="scientific">Eumeta variegata</name>
    <name type="common">Bagworm moth</name>
    <name type="synonym">Eumeta japonica</name>
    <dbReference type="NCBI Taxonomy" id="151549"/>
    <lineage>
        <taxon>Eukaryota</taxon>
        <taxon>Metazoa</taxon>
        <taxon>Ecdysozoa</taxon>
        <taxon>Arthropoda</taxon>
        <taxon>Hexapoda</taxon>
        <taxon>Insecta</taxon>
        <taxon>Pterygota</taxon>
        <taxon>Neoptera</taxon>
        <taxon>Endopterygota</taxon>
        <taxon>Lepidoptera</taxon>
        <taxon>Glossata</taxon>
        <taxon>Ditrysia</taxon>
        <taxon>Tineoidea</taxon>
        <taxon>Psychidae</taxon>
        <taxon>Oiketicinae</taxon>
        <taxon>Eumeta</taxon>
    </lineage>
</organism>
<dbReference type="Gene3D" id="1.10.10.60">
    <property type="entry name" value="Homeodomain-like"/>
    <property type="match status" value="2"/>
</dbReference>
<accession>A0A4C1Y2G8</accession>
<dbReference type="PRINTS" id="PR00625">
    <property type="entry name" value="JDOMAIN"/>
</dbReference>
<evidence type="ECO:0000256" key="4">
    <source>
        <dbReference type="ARBA" id="ARBA00022989"/>
    </source>
</evidence>
<evidence type="ECO:0000313" key="10">
    <source>
        <dbReference type="EMBL" id="GBP68729.1"/>
    </source>
</evidence>
<dbReference type="SMART" id="SM00717">
    <property type="entry name" value="SANT"/>
    <property type="match status" value="2"/>
</dbReference>
<proteinExistence type="predicted"/>
<sequence>MTSRSPYITTLFPKCVCVRACVCVLVPVYVRACTRAWLKSQLASRWHWLYRRYCACVIPLFAPQSGDSCLLRVSALWHLLFVFTSWYDSTKLARIETSCSKIGRLLGRDESDDKSDDFDNFTECGRTAHDATPSEIKSTFKKLTLKLHPDKNDSPDADVQFRNLVSVHNILKDPGKRENWAAYFEKRYTAEQLLNTKGKRQKKIGFESGLAEVIEKLPKPSIKDTLPFQIPRAIWYTLTAIPYTIIALRRHLKEKKEQEIRQKKWEEEERIRVEKEAAAAAEAKANRGVRRRRFVPPERDCLLDPADEPASGDNDASAVKVKPSPPPVISGGLWTDDDLMELIRLVNKYPGGASDRWEKIAEIMSRSVPEVTHMAAKLKENCYRIPGQESNEPPAVEVPKKVKTRKNEETGSTGTGGNWTQAQQKALEAALARHPKGGAGDRWEKIASNVPGKTKEECMLRCKYLSDLVKKQKQKEEQEANGEAQTDNGPASTLSEGDP</sequence>
<dbReference type="Pfam" id="PF00226">
    <property type="entry name" value="DnaJ"/>
    <property type="match status" value="1"/>
</dbReference>
<gene>
    <name evidence="10" type="ORF">EVAR_98999_1</name>
</gene>
<feature type="region of interest" description="Disordered" evidence="7">
    <location>
        <begin position="470"/>
        <end position="499"/>
    </location>
</feature>
<dbReference type="InterPro" id="IPR036869">
    <property type="entry name" value="J_dom_sf"/>
</dbReference>
<keyword evidence="4" id="KW-1133">Transmembrane helix</keyword>
<dbReference type="InterPro" id="IPR009057">
    <property type="entry name" value="Homeodomain-like_sf"/>
</dbReference>
<name>A0A4C1Y2G8_EUMVA</name>
<evidence type="ECO:0000256" key="2">
    <source>
        <dbReference type="ARBA" id="ARBA00022692"/>
    </source>
</evidence>
<dbReference type="Proteomes" id="UP000299102">
    <property type="component" value="Unassembled WGS sequence"/>
</dbReference>
<dbReference type="STRING" id="151549.A0A4C1Y2G8"/>
<keyword evidence="11" id="KW-1185">Reference proteome</keyword>
<dbReference type="PROSITE" id="PS50076">
    <property type="entry name" value="DNAJ_2"/>
    <property type="match status" value="1"/>
</dbReference>
<reference evidence="10 11" key="1">
    <citation type="journal article" date="2019" name="Commun. Biol.">
        <title>The bagworm genome reveals a unique fibroin gene that provides high tensile strength.</title>
        <authorList>
            <person name="Kono N."/>
            <person name="Nakamura H."/>
            <person name="Ohtoshi R."/>
            <person name="Tomita M."/>
            <person name="Numata K."/>
            <person name="Arakawa K."/>
        </authorList>
    </citation>
    <scope>NUCLEOTIDE SEQUENCE [LARGE SCALE GENOMIC DNA]</scope>
</reference>
<evidence type="ECO:0000256" key="1">
    <source>
        <dbReference type="ARBA" id="ARBA00004123"/>
    </source>
</evidence>
<comment type="subcellular location">
    <subcellularLocation>
        <location evidence="6">Endomembrane system</location>
        <topology evidence="6">Single-pass membrane protein</topology>
    </subcellularLocation>
    <subcellularLocation>
        <location evidence="1">Nucleus</location>
    </subcellularLocation>
</comment>
<dbReference type="GO" id="GO:0005634">
    <property type="term" value="C:nucleus"/>
    <property type="evidence" value="ECO:0007669"/>
    <property type="project" value="UniProtKB-SubCell"/>
</dbReference>
<evidence type="ECO:0000313" key="11">
    <source>
        <dbReference type="Proteomes" id="UP000299102"/>
    </source>
</evidence>
<dbReference type="SMART" id="SM00271">
    <property type="entry name" value="DnaJ"/>
    <property type="match status" value="1"/>
</dbReference>
<comment type="caution">
    <text evidence="10">The sequence shown here is derived from an EMBL/GenBank/DDBJ whole genome shotgun (WGS) entry which is preliminary data.</text>
</comment>
<dbReference type="SUPFAM" id="SSF46565">
    <property type="entry name" value="Chaperone J-domain"/>
    <property type="match status" value="1"/>
</dbReference>
<dbReference type="SUPFAM" id="SSF46689">
    <property type="entry name" value="Homeodomain-like"/>
    <property type="match status" value="2"/>
</dbReference>
<dbReference type="InterPro" id="IPR052606">
    <property type="entry name" value="DnaJ_domain_protein"/>
</dbReference>
<dbReference type="PANTHER" id="PTHR44653">
    <property type="entry name" value="DNAJ HOMOLOG SUBFAMILY C MEMBER 1"/>
    <property type="match status" value="1"/>
</dbReference>
<evidence type="ECO:0000256" key="7">
    <source>
        <dbReference type="SAM" id="MobiDB-lite"/>
    </source>
</evidence>
<dbReference type="InterPro" id="IPR001623">
    <property type="entry name" value="DnaJ_domain"/>
</dbReference>
<evidence type="ECO:0000256" key="3">
    <source>
        <dbReference type="ARBA" id="ARBA00022729"/>
    </source>
</evidence>
<keyword evidence="5" id="KW-0472">Membrane</keyword>
<dbReference type="CDD" id="cd06257">
    <property type="entry name" value="DnaJ"/>
    <property type="match status" value="1"/>
</dbReference>
<dbReference type="OrthoDB" id="1420887at2759"/>
<evidence type="ECO:0000256" key="6">
    <source>
        <dbReference type="ARBA" id="ARBA00037847"/>
    </source>
</evidence>
<dbReference type="EMBL" id="BGZK01001022">
    <property type="protein sequence ID" value="GBP68729.1"/>
    <property type="molecule type" value="Genomic_DNA"/>
</dbReference>
<dbReference type="InterPro" id="IPR001005">
    <property type="entry name" value="SANT/Myb"/>
</dbReference>
<evidence type="ECO:0000256" key="5">
    <source>
        <dbReference type="ARBA" id="ARBA00023136"/>
    </source>
</evidence>
<dbReference type="CDD" id="cd00167">
    <property type="entry name" value="SANT"/>
    <property type="match status" value="2"/>
</dbReference>
<feature type="domain" description="J" evidence="8">
    <location>
        <begin position="119"/>
        <end position="184"/>
    </location>
</feature>
<protein>
    <submittedName>
        <fullName evidence="10">Uncharacterized protein F54F2.9</fullName>
    </submittedName>
</protein>
<dbReference type="GO" id="GO:0012505">
    <property type="term" value="C:endomembrane system"/>
    <property type="evidence" value="ECO:0007669"/>
    <property type="project" value="UniProtKB-SubCell"/>
</dbReference>
<dbReference type="Pfam" id="PF00249">
    <property type="entry name" value="Myb_DNA-binding"/>
    <property type="match status" value="1"/>
</dbReference>
<feature type="compositionally biased region" description="Polar residues" evidence="7">
    <location>
        <begin position="483"/>
        <end position="499"/>
    </location>
</feature>
<feature type="region of interest" description="Disordered" evidence="7">
    <location>
        <begin position="303"/>
        <end position="324"/>
    </location>
</feature>
<evidence type="ECO:0000259" key="9">
    <source>
        <dbReference type="PROSITE" id="PS50090"/>
    </source>
</evidence>
<feature type="domain" description="Myb-like" evidence="9">
    <location>
        <begin position="417"/>
        <end position="461"/>
    </location>
</feature>
<evidence type="ECO:0000259" key="8">
    <source>
        <dbReference type="PROSITE" id="PS50076"/>
    </source>
</evidence>
<keyword evidence="3" id="KW-0732">Signal</keyword>
<dbReference type="PROSITE" id="PS50090">
    <property type="entry name" value="MYB_LIKE"/>
    <property type="match status" value="1"/>
</dbReference>
<dbReference type="Gene3D" id="1.10.287.110">
    <property type="entry name" value="DnaJ domain"/>
    <property type="match status" value="1"/>
</dbReference>
<dbReference type="PANTHER" id="PTHR44653:SF2">
    <property type="entry name" value="DNAJ HOMOLOG SUBFAMILY C MEMBER 1"/>
    <property type="match status" value="1"/>
</dbReference>